<organism evidence="1 2">
    <name type="scientific">Neoroseomonas alkaliterrae</name>
    <dbReference type="NCBI Taxonomy" id="1452450"/>
    <lineage>
        <taxon>Bacteria</taxon>
        <taxon>Pseudomonadati</taxon>
        <taxon>Pseudomonadota</taxon>
        <taxon>Alphaproteobacteria</taxon>
        <taxon>Acetobacterales</taxon>
        <taxon>Acetobacteraceae</taxon>
        <taxon>Neoroseomonas</taxon>
    </lineage>
</organism>
<reference evidence="1 2" key="1">
    <citation type="submission" date="2020-08" db="EMBL/GenBank/DDBJ databases">
        <title>Genomic Encyclopedia of Type Strains, Phase IV (KMG-IV): sequencing the most valuable type-strain genomes for metagenomic binning, comparative biology and taxonomic classification.</title>
        <authorList>
            <person name="Goeker M."/>
        </authorList>
    </citation>
    <scope>NUCLEOTIDE SEQUENCE [LARGE SCALE GENOMIC DNA]</scope>
    <source>
        <strain evidence="1 2">DSM 25895</strain>
    </source>
</reference>
<proteinExistence type="predicted"/>
<dbReference type="InterPro" id="IPR019704">
    <property type="entry name" value="Flagellar_assmbl_FliX_class2"/>
</dbReference>
<name>A0A840XTG0_9PROT</name>
<evidence type="ECO:0000313" key="2">
    <source>
        <dbReference type="Proteomes" id="UP000562254"/>
    </source>
</evidence>
<dbReference type="AlphaFoldDB" id="A0A840XTG0"/>
<dbReference type="GO" id="GO:0044781">
    <property type="term" value="P:bacterial-type flagellum organization"/>
    <property type="evidence" value="ECO:0007669"/>
    <property type="project" value="InterPro"/>
</dbReference>
<dbReference type="EMBL" id="JACIJE010000020">
    <property type="protein sequence ID" value="MBB5691845.1"/>
    <property type="molecule type" value="Genomic_DNA"/>
</dbReference>
<dbReference type="RefSeq" id="WP_184487224.1">
    <property type="nucleotide sequence ID" value="NZ_JACIJE010000020.1"/>
</dbReference>
<keyword evidence="2" id="KW-1185">Reference proteome</keyword>
<accession>A0A840XTG0</accession>
<dbReference type="Pfam" id="PF10768">
    <property type="entry name" value="FliX"/>
    <property type="match status" value="1"/>
</dbReference>
<gene>
    <name evidence="1" type="ORF">FHS88_004006</name>
</gene>
<evidence type="ECO:0008006" key="3">
    <source>
        <dbReference type="Google" id="ProtNLM"/>
    </source>
</evidence>
<evidence type="ECO:0000313" key="1">
    <source>
        <dbReference type="EMBL" id="MBB5691845.1"/>
    </source>
</evidence>
<sequence>MVGVRGVTGGVVTGAGRGARAQGGAFRLGGAAAGAAAAPAQAVAAPQGVALLALQESAPAAERDARARRQGQALIEELAALQAGLLAGRLDPARLRAMAALCAGEEAADPALAAAIGAIRLRARVELARLGMEDGLSRD</sequence>
<dbReference type="Proteomes" id="UP000562254">
    <property type="component" value="Unassembled WGS sequence"/>
</dbReference>
<protein>
    <recommendedName>
        <fullName evidence="3">Flagellar assembly protein FliX</fullName>
    </recommendedName>
</protein>
<comment type="caution">
    <text evidence="1">The sequence shown here is derived from an EMBL/GenBank/DDBJ whole genome shotgun (WGS) entry which is preliminary data.</text>
</comment>